<reference evidence="10" key="2">
    <citation type="journal article" date="2010" name="Probiotics Antimicrob. Proteins">
        <title>Cloning and characterization of the gene cluster involved in the production of the circular bacteriocin carnocyclin A.</title>
        <authorList>
            <person name="van Belkum M.J."/>
            <person name="Martin-Visscher L.A."/>
            <person name="Vederas J.C."/>
        </authorList>
    </citation>
    <scope>NUCLEOTIDE SEQUENCE</scope>
    <source>
        <strain evidence="10">UAL307</strain>
    </source>
</reference>
<evidence type="ECO:0000259" key="9">
    <source>
        <dbReference type="Pfam" id="PF12704"/>
    </source>
</evidence>
<feature type="domain" description="ABC3 transporter permease C-terminal" evidence="8">
    <location>
        <begin position="280"/>
        <end position="392"/>
    </location>
</feature>
<keyword evidence="5 7" id="KW-0472">Membrane</keyword>
<comment type="similarity">
    <text evidence="6">Belongs to the ABC-4 integral membrane protein family.</text>
</comment>
<dbReference type="GO" id="GO:0005886">
    <property type="term" value="C:plasma membrane"/>
    <property type="evidence" value="ECO:0007669"/>
    <property type="project" value="UniProtKB-SubCell"/>
</dbReference>
<dbReference type="PANTHER" id="PTHR30572:SF4">
    <property type="entry name" value="ABC TRANSPORTER PERMEASE YTRF"/>
    <property type="match status" value="1"/>
</dbReference>
<dbReference type="RefSeq" id="WP_229252373.1">
    <property type="nucleotide sequence ID" value="NZ_LHUF01000012.1"/>
</dbReference>
<feature type="transmembrane region" description="Helical" evidence="7">
    <location>
        <begin position="21"/>
        <end position="42"/>
    </location>
</feature>
<dbReference type="InterPro" id="IPR050250">
    <property type="entry name" value="Macrolide_Exporter_MacB"/>
</dbReference>
<dbReference type="InterPro" id="IPR003838">
    <property type="entry name" value="ABC3_permease_C"/>
</dbReference>
<dbReference type="GO" id="GO:0022857">
    <property type="term" value="F:transmembrane transporter activity"/>
    <property type="evidence" value="ECO:0007669"/>
    <property type="project" value="TreeGrafter"/>
</dbReference>
<gene>
    <name evidence="10" type="primary">cclH</name>
</gene>
<evidence type="ECO:0000256" key="7">
    <source>
        <dbReference type="SAM" id="Phobius"/>
    </source>
</evidence>
<dbReference type="GeneID" id="83607566"/>
<evidence type="ECO:0000256" key="4">
    <source>
        <dbReference type="ARBA" id="ARBA00022989"/>
    </source>
</evidence>
<feature type="transmembrane region" description="Helical" evidence="7">
    <location>
        <begin position="332"/>
        <end position="357"/>
    </location>
</feature>
<dbReference type="EMBL" id="EU624394">
    <property type="protein sequence ID" value="ADO17963.1"/>
    <property type="molecule type" value="Genomic_DNA"/>
</dbReference>
<feature type="domain" description="MacB-like periplasmic core" evidence="9">
    <location>
        <begin position="21"/>
        <end position="239"/>
    </location>
</feature>
<evidence type="ECO:0000256" key="2">
    <source>
        <dbReference type="ARBA" id="ARBA00022475"/>
    </source>
</evidence>
<dbReference type="Pfam" id="PF02687">
    <property type="entry name" value="FtsX"/>
    <property type="match status" value="1"/>
</dbReference>
<proteinExistence type="inferred from homology"/>
<sequence>MKFSIIWRTSVKALVKNKRRSILTMIGIIIGISSVITIMSLGRGFQKETIKNLSSNDKDEITVNVNFIPEEVNLGANNLVYFQEQDLRNIKEIEGVKKVSIAEDTSDTQQVELMIKGKKKNKQLKLIKDKSTNVDYGRPLKASDSQTKNKVAVIDSILAKELYTTEKAALNSAVDIQGELFTIVGIITVSDTDNLFSLNPNIEIPKQSYEYYFPKSSNGESIQVTVEPTSTPDKVTSKVLKELRESGSMRERGEYQVFDMAALTEGIGKILSGLTLFISAIAGISLFIAGVGVMNMMYISVSERTKEIGIRRALGATEKVIQAQFLLEGVTITLIGGLIGYLLGIVSAFIISLFLPFSISVDVFTVLLATGISVLIGIVFSVMPASAAAKKDLIDILR</sequence>
<evidence type="ECO:0000256" key="5">
    <source>
        <dbReference type="ARBA" id="ARBA00023136"/>
    </source>
</evidence>
<evidence type="ECO:0000259" key="8">
    <source>
        <dbReference type="Pfam" id="PF02687"/>
    </source>
</evidence>
<reference evidence="10" key="1">
    <citation type="journal article" date="2008" name="Appl. Environ. Microbiol.">
        <title>Isolation and characterization of carnocyclin a, a novel circular bacteriocin produced by Carnobacterium maltaromaticum UAL307.</title>
        <authorList>
            <person name="Martin-Visscher L.A."/>
            <person name="van Belkum M.J."/>
            <person name="Garneau-Tsodikova S."/>
            <person name="Whittal R.M."/>
            <person name="Zheng J."/>
            <person name="McMullen L.M."/>
            <person name="Vederas J.C."/>
        </authorList>
    </citation>
    <scope>NUCLEOTIDE SEQUENCE</scope>
    <source>
        <strain evidence="10">UAL307</strain>
    </source>
</reference>
<evidence type="ECO:0000256" key="6">
    <source>
        <dbReference type="ARBA" id="ARBA00038076"/>
    </source>
</evidence>
<dbReference type="PANTHER" id="PTHR30572">
    <property type="entry name" value="MEMBRANE COMPONENT OF TRANSPORTER-RELATED"/>
    <property type="match status" value="1"/>
</dbReference>
<keyword evidence="3 7" id="KW-0812">Transmembrane</keyword>
<evidence type="ECO:0000313" key="10">
    <source>
        <dbReference type="EMBL" id="ADO17963.1"/>
    </source>
</evidence>
<feature type="transmembrane region" description="Helical" evidence="7">
    <location>
        <begin position="363"/>
        <end position="383"/>
    </location>
</feature>
<feature type="transmembrane region" description="Helical" evidence="7">
    <location>
        <begin position="276"/>
        <end position="301"/>
    </location>
</feature>
<name>E1U2S7_CARML</name>
<evidence type="ECO:0000256" key="1">
    <source>
        <dbReference type="ARBA" id="ARBA00004651"/>
    </source>
</evidence>
<dbReference type="AlphaFoldDB" id="E1U2S7"/>
<keyword evidence="2" id="KW-1003">Cell membrane</keyword>
<evidence type="ECO:0000256" key="3">
    <source>
        <dbReference type="ARBA" id="ARBA00022692"/>
    </source>
</evidence>
<comment type="subcellular location">
    <subcellularLocation>
        <location evidence="1">Cell membrane</location>
        <topology evidence="1">Multi-pass membrane protein</topology>
    </subcellularLocation>
</comment>
<dbReference type="InterPro" id="IPR025857">
    <property type="entry name" value="MacB_PCD"/>
</dbReference>
<protein>
    <submittedName>
        <fullName evidence="10">CclH</fullName>
    </submittedName>
</protein>
<keyword evidence="4 7" id="KW-1133">Transmembrane helix</keyword>
<organism evidence="10">
    <name type="scientific">Carnobacterium maltaromaticum</name>
    <name type="common">Carnobacterium piscicola</name>
    <dbReference type="NCBI Taxonomy" id="2751"/>
    <lineage>
        <taxon>Bacteria</taxon>
        <taxon>Bacillati</taxon>
        <taxon>Bacillota</taxon>
        <taxon>Bacilli</taxon>
        <taxon>Lactobacillales</taxon>
        <taxon>Carnobacteriaceae</taxon>
        <taxon>Carnobacterium</taxon>
    </lineage>
</organism>
<accession>E1U2S7</accession>
<dbReference type="Pfam" id="PF12704">
    <property type="entry name" value="MacB_PCD"/>
    <property type="match status" value="1"/>
</dbReference>